<feature type="domain" description="Histidine kinase" evidence="7">
    <location>
        <begin position="830"/>
        <end position="1049"/>
    </location>
</feature>
<evidence type="ECO:0000256" key="6">
    <source>
        <dbReference type="SAM" id="Phobius"/>
    </source>
</evidence>
<dbReference type="Gene3D" id="2.60.40.10">
    <property type="entry name" value="Immunoglobulins"/>
    <property type="match status" value="1"/>
</dbReference>
<dbReference type="FunFam" id="3.40.50.2300:FF:000323">
    <property type="entry name" value="Hybrid sensor histidine kinase/response regulator"/>
    <property type="match status" value="1"/>
</dbReference>
<dbReference type="CDD" id="cd17546">
    <property type="entry name" value="REC_hyHK_CKI1_RcsC-like"/>
    <property type="match status" value="1"/>
</dbReference>
<dbReference type="EMBL" id="CP103836">
    <property type="protein sequence ID" value="WOB51814.1"/>
    <property type="molecule type" value="Genomic_DNA"/>
</dbReference>
<dbReference type="FunFam" id="1.10.287.130:FF:000028">
    <property type="entry name" value="Hybrid signal transduction histidine kinase"/>
    <property type="match status" value="1"/>
</dbReference>
<evidence type="ECO:0000313" key="10">
    <source>
        <dbReference type="Proteomes" id="UP001302716"/>
    </source>
</evidence>
<dbReference type="InterPro" id="IPR011123">
    <property type="entry name" value="Y_Y_Y"/>
</dbReference>
<dbReference type="SMART" id="SM00448">
    <property type="entry name" value="REC"/>
    <property type="match status" value="1"/>
</dbReference>
<dbReference type="InterPro" id="IPR003594">
    <property type="entry name" value="HATPase_dom"/>
</dbReference>
<dbReference type="Gene3D" id="1.10.287.130">
    <property type="match status" value="1"/>
</dbReference>
<dbReference type="SMART" id="SM00387">
    <property type="entry name" value="HATPase_c"/>
    <property type="match status" value="1"/>
</dbReference>
<gene>
    <name evidence="9" type="ORF">NYR97_01440</name>
</gene>
<dbReference type="PRINTS" id="PR00344">
    <property type="entry name" value="BCTRLSENSOR"/>
</dbReference>
<dbReference type="Pfam" id="PF07494">
    <property type="entry name" value="Reg_prop"/>
    <property type="match status" value="2"/>
</dbReference>
<dbReference type="PROSITE" id="PS50109">
    <property type="entry name" value="HIS_KIN"/>
    <property type="match status" value="1"/>
</dbReference>
<keyword evidence="6" id="KW-1133">Transmembrane helix</keyword>
<dbReference type="SUPFAM" id="SSF63829">
    <property type="entry name" value="Calcium-dependent phosphotriesterase"/>
    <property type="match status" value="3"/>
</dbReference>
<dbReference type="InterPro" id="IPR011006">
    <property type="entry name" value="CheY-like_superfamily"/>
</dbReference>
<dbReference type="PANTHER" id="PTHR43547:SF2">
    <property type="entry name" value="HYBRID SIGNAL TRANSDUCTION HISTIDINE KINASE C"/>
    <property type="match status" value="1"/>
</dbReference>
<dbReference type="CDD" id="cd16922">
    <property type="entry name" value="HATPase_EvgS-ArcB-TorS-like"/>
    <property type="match status" value="1"/>
</dbReference>
<evidence type="ECO:0000313" key="9">
    <source>
        <dbReference type="EMBL" id="WOB51814.1"/>
    </source>
</evidence>
<comment type="catalytic activity">
    <reaction evidence="1">
        <text>ATP + protein L-histidine = ADP + protein N-phospho-L-histidine.</text>
        <dbReference type="EC" id="2.7.13.3"/>
    </reaction>
</comment>
<keyword evidence="9" id="KW-0547">Nucleotide-binding</keyword>
<dbReference type="GO" id="GO:0005524">
    <property type="term" value="F:ATP binding"/>
    <property type="evidence" value="ECO:0007669"/>
    <property type="project" value="UniProtKB-KW"/>
</dbReference>
<keyword evidence="10" id="KW-1185">Reference proteome</keyword>
<dbReference type="Pfam" id="PF02518">
    <property type="entry name" value="HATPase_c"/>
    <property type="match status" value="1"/>
</dbReference>
<dbReference type="PROSITE" id="PS50110">
    <property type="entry name" value="RESPONSE_REGULATORY"/>
    <property type="match status" value="1"/>
</dbReference>
<feature type="transmembrane region" description="Helical" evidence="6">
    <location>
        <begin position="772"/>
        <end position="797"/>
    </location>
</feature>
<dbReference type="InterPro" id="IPR011110">
    <property type="entry name" value="Reg_prop"/>
</dbReference>
<dbReference type="PANTHER" id="PTHR43547">
    <property type="entry name" value="TWO-COMPONENT HISTIDINE KINASE"/>
    <property type="match status" value="1"/>
</dbReference>
<dbReference type="Pfam" id="PF07495">
    <property type="entry name" value="Y_Y_Y"/>
    <property type="match status" value="1"/>
</dbReference>
<sequence>MLATNLIARCRLLLCLALICGWPTLVLGGVPVLPQLRQLTVADGLPSNVVYGFDEDENGYLWLASSDGLARYDGRNYRIWRIEEGLRDNQVWAVHVDKRNRVWIGTGMAGLAMLDASRSAFTFYDGARYPELRGAAIWNIQSTEDGSIWFGTEINGLYRLRPDGSLDHFVHRADDPRSVPNDAIYQLEVDTHGILWVGTADGAAHWTGKDFERQAFPDGTEQIITRLTADQDGSVWIGTSDDKLFRRDPNGSLSPHSWTTPAQYSVLGVLLRDQDGSYWLDTLAGLGHVIDKDVRNVPLYSLSAHGRIRPNWESAYQDREGGVWFASPNGGLWHLPSNWRRFAVVFNRMDDGGQGGNLATQAAARSRDGRMWLVGTSGVLERVDPGVGKIERVLASFGTQSWASSVLEDRKGRVWVGQYAELARFDPANGQLLIWKAGAGTAHSESKDAALDALPDILQQTGDGHIWINTAVGLQERDEDGHVIRTVLRGSHGLDRDQVVHELQTGPEGNLWLATNRGLLQWNASNARFEPISGAPNEQIFTLRFSDNQVAWLAGLGKLHRYLLKNGALQHLDTVGSEHEFPALAPNGLVIDRDGVAWLSSMRGLIRVDPASRGVRVYGVHDGLPNPQFVPRSLVQSAKGLIVGATPDGLVIFDPAELKPNDRRVPLVIERVGLRRGERGLDLSHVEPLVVEDGDRDLHIVARLLSFADSESNSYRFRLSGYDPDWIDVGPSGERLFSRLPSGHYTLEVQGRTAEGIWSASQTLRFQVLPPWWLAPWGLVFLGLLALCVIAAAVLLYRRRLRRLNALQLAMHKQEIAEQASLAKTRFLATLGHEVRTPMTGVLGMSELLLKTSLDNRQRSYTESIRRAGAHLLRLVNDALDLARIESGRLELDLQPFSVRQLVAEVEGLMAPLAQERGLRFSLEVGLLGDITASGDVTRIRQILLNLLSNAIKFTERGVVGLKLTTLGSYQGLRFEVADTGPGINAEQKARLFQRFEQGDGARTTSRYGGSGLGLAICQELALAMGGHVEVISRLGAGTRFVVDLPLHWVASNATLSSEVERARAAIDPQRILLVEDDPTIAEVIVGLLRSQGHSVVHAPHGLAALTETADNTFDLALLDLDLPGLDGFALARQLRVFGYDMPLVAVTARSDEAAEPTAEQAGFDSFLRKPLTGDMLADTIAEALRSVRPRGDG</sequence>
<evidence type="ECO:0000256" key="2">
    <source>
        <dbReference type="ARBA" id="ARBA00012438"/>
    </source>
</evidence>
<organism evidence="9 10">
    <name type="scientific">Xanthomonas hydrangeae</name>
    <dbReference type="NCBI Taxonomy" id="2775159"/>
    <lineage>
        <taxon>Bacteria</taxon>
        <taxon>Pseudomonadati</taxon>
        <taxon>Pseudomonadota</taxon>
        <taxon>Gammaproteobacteria</taxon>
        <taxon>Lysobacterales</taxon>
        <taxon>Lysobacteraceae</taxon>
        <taxon>Xanthomonas</taxon>
    </lineage>
</organism>
<dbReference type="Gene3D" id="2.130.10.10">
    <property type="entry name" value="YVTN repeat-like/Quinoprotein amine dehydrogenase"/>
    <property type="match status" value="3"/>
</dbReference>
<dbReference type="GO" id="GO:0000155">
    <property type="term" value="F:phosphorelay sensor kinase activity"/>
    <property type="evidence" value="ECO:0007669"/>
    <property type="project" value="InterPro"/>
</dbReference>
<dbReference type="InterPro" id="IPR036890">
    <property type="entry name" value="HATPase_C_sf"/>
</dbReference>
<dbReference type="SUPFAM" id="SSF52172">
    <property type="entry name" value="CheY-like"/>
    <property type="match status" value="1"/>
</dbReference>
<keyword evidence="4" id="KW-0902">Two-component regulatory system</keyword>
<name>A0AAU0BI38_9XANT</name>
<keyword evidence="9" id="KW-0067">ATP-binding</keyword>
<feature type="modified residue" description="4-aspartylphosphate" evidence="5">
    <location>
        <position position="1120"/>
    </location>
</feature>
<dbReference type="InterPro" id="IPR015943">
    <property type="entry name" value="WD40/YVTN_repeat-like_dom_sf"/>
</dbReference>
<dbReference type="SUPFAM" id="SSF55874">
    <property type="entry name" value="ATPase domain of HSP90 chaperone/DNA topoisomerase II/histidine kinase"/>
    <property type="match status" value="1"/>
</dbReference>
<feature type="domain" description="Response regulatory" evidence="8">
    <location>
        <begin position="1071"/>
        <end position="1185"/>
    </location>
</feature>
<dbReference type="Pfam" id="PF00512">
    <property type="entry name" value="HisKA"/>
    <property type="match status" value="1"/>
</dbReference>
<dbReference type="EC" id="2.7.13.3" evidence="2"/>
<dbReference type="FunFam" id="3.30.565.10:FF:000010">
    <property type="entry name" value="Sensor histidine kinase RcsC"/>
    <property type="match status" value="1"/>
</dbReference>
<keyword evidence="6" id="KW-0472">Membrane</keyword>
<dbReference type="InterPro" id="IPR003661">
    <property type="entry name" value="HisK_dim/P_dom"/>
</dbReference>
<evidence type="ECO:0000256" key="1">
    <source>
        <dbReference type="ARBA" id="ARBA00000085"/>
    </source>
</evidence>
<proteinExistence type="predicted"/>
<dbReference type="InterPro" id="IPR013783">
    <property type="entry name" value="Ig-like_fold"/>
</dbReference>
<dbReference type="Gene3D" id="3.30.565.10">
    <property type="entry name" value="Histidine kinase-like ATPase, C-terminal domain"/>
    <property type="match status" value="1"/>
</dbReference>
<dbReference type="SMART" id="SM00388">
    <property type="entry name" value="HisKA"/>
    <property type="match status" value="1"/>
</dbReference>
<dbReference type="Pfam" id="PF00072">
    <property type="entry name" value="Response_reg"/>
    <property type="match status" value="1"/>
</dbReference>
<evidence type="ECO:0000256" key="5">
    <source>
        <dbReference type="PROSITE-ProRule" id="PRU00169"/>
    </source>
</evidence>
<accession>A0AAU0BI38</accession>
<keyword evidence="6" id="KW-0812">Transmembrane</keyword>
<reference evidence="9 10" key="1">
    <citation type="submission" date="2022-08" db="EMBL/GenBank/DDBJ databases">
        <title>Whole genome sequencing-based tracing of a 2022 introduction and outbreak of Xanthomonas hortorum pv. pelargonii.</title>
        <authorList>
            <person name="Iruegas-Bocardo F."/>
            <person name="Weisberg A.K."/>
            <person name="Riutta E.R."/>
            <person name="Kilday K."/>
            <person name="Bonkowski J.C."/>
            <person name="Creswell T."/>
            <person name="Daughtrey M.L."/>
            <person name="Rane K."/>
            <person name="Grunwald N.J."/>
            <person name="Chang J.H."/>
            <person name="Putnam M.L."/>
        </authorList>
    </citation>
    <scope>NUCLEOTIDE SEQUENCE [LARGE SCALE GENOMIC DNA]</scope>
    <source>
        <strain evidence="9 10">22-323</strain>
    </source>
</reference>
<dbReference type="SUPFAM" id="SSF47384">
    <property type="entry name" value="Homodimeric domain of signal transducing histidine kinase"/>
    <property type="match status" value="1"/>
</dbReference>
<dbReference type="RefSeq" id="WP_316697946.1">
    <property type="nucleotide sequence ID" value="NZ_CP103836.1"/>
</dbReference>
<dbReference type="Proteomes" id="UP001302716">
    <property type="component" value="Chromosome"/>
</dbReference>
<dbReference type="InterPro" id="IPR036097">
    <property type="entry name" value="HisK_dim/P_sf"/>
</dbReference>
<evidence type="ECO:0000259" key="8">
    <source>
        <dbReference type="PROSITE" id="PS50110"/>
    </source>
</evidence>
<evidence type="ECO:0000256" key="3">
    <source>
        <dbReference type="ARBA" id="ARBA00022553"/>
    </source>
</evidence>
<dbReference type="AlphaFoldDB" id="A0AAU0BI38"/>
<dbReference type="Gene3D" id="3.40.50.2300">
    <property type="match status" value="1"/>
</dbReference>
<dbReference type="CDD" id="cd00082">
    <property type="entry name" value="HisKA"/>
    <property type="match status" value="1"/>
</dbReference>
<protein>
    <recommendedName>
        <fullName evidence="2">histidine kinase</fullName>
        <ecNumber evidence="2">2.7.13.3</ecNumber>
    </recommendedName>
</protein>
<dbReference type="InterPro" id="IPR004358">
    <property type="entry name" value="Sig_transdc_His_kin-like_C"/>
</dbReference>
<dbReference type="InterPro" id="IPR005467">
    <property type="entry name" value="His_kinase_dom"/>
</dbReference>
<evidence type="ECO:0000256" key="4">
    <source>
        <dbReference type="ARBA" id="ARBA00023012"/>
    </source>
</evidence>
<keyword evidence="3 5" id="KW-0597">Phosphoprotein</keyword>
<dbReference type="InterPro" id="IPR001789">
    <property type="entry name" value="Sig_transdc_resp-reg_receiver"/>
</dbReference>
<evidence type="ECO:0000259" key="7">
    <source>
        <dbReference type="PROSITE" id="PS50109"/>
    </source>
</evidence>